<comment type="caution">
    <text evidence="6">The sequence shown here is derived from an EMBL/GenBank/DDBJ whole genome shotgun (WGS) entry which is preliminary data.</text>
</comment>
<dbReference type="FunCoup" id="A0A6L2PP53">
    <property type="interactions" value="147"/>
</dbReference>
<evidence type="ECO:0000256" key="2">
    <source>
        <dbReference type="ARBA" id="ARBA00022490"/>
    </source>
</evidence>
<dbReference type="EMBL" id="BLKM01000426">
    <property type="protein sequence ID" value="GFG33310.1"/>
    <property type="molecule type" value="Genomic_DNA"/>
</dbReference>
<evidence type="ECO:0000313" key="6">
    <source>
        <dbReference type="EMBL" id="GFG33310.1"/>
    </source>
</evidence>
<dbReference type="OrthoDB" id="5978115at2759"/>
<dbReference type="InterPro" id="IPR011050">
    <property type="entry name" value="Pectin_lyase_fold/virulence"/>
</dbReference>
<sequence length="564" mass="64140">MPFFMNVRCKCIRAKLLQTEVFEKKIHFISSLIFESYTIGSFFAASSHDLRTGGVIMTCLWILLHLEKHSNKDWQSIQISCMEEVLYQRLEFKMNGITISKTYWNLQVKDVIFQELQAVVDIVAVQDDISLAEQHEVPLTSLYPTKKQEHKTLDIYGTANCLDQLRFFYVHLWRPWDCDDENQDWLLLHLKARLQLYYDMQTGAILHETGQHIRLLLEEAREIEHKIQVAKKEADTDEIDENNALEMMELQIRREEIKREVEILENPLMRNLVVKKMYEAVQAKRQKREHLQEACFVWLGGTVDEFINILTQVRSFIQPTTYLKTCPLLQDALDQAIAGDIVILCPGTHRVCSTGGLEEGGSIRGCLEPSATAIVAHDTGNVLLDWSANVSLENLTIDAHTMQMAMSIRNGRVRLRNCQIVGGNACSTGILVLKGGYLEAQSCKFLNFGTGLVLDHAAQVSLEDCSITSCNIGIKMYEDASILLQKCKVSGCSEYGIKIEVMQQSDKERGSRQVGSVCMLERFRNINLDRTTVEGKKGDVLEIDQEDVILYESGDSECILPETV</sequence>
<feature type="domain" description="SHC SH2" evidence="5">
    <location>
        <begin position="73"/>
        <end position="270"/>
    </location>
</feature>
<dbReference type="InterPro" id="IPR057508">
    <property type="entry name" value="SHCBP-like_N"/>
</dbReference>
<gene>
    <name evidence="6" type="ORF">Cfor_01803</name>
</gene>
<proteinExistence type="predicted"/>
<evidence type="ECO:0000259" key="5">
    <source>
        <dbReference type="Pfam" id="PF23762"/>
    </source>
</evidence>
<protein>
    <submittedName>
        <fullName evidence="6">Uncharacterized protein</fullName>
    </submittedName>
</protein>
<evidence type="ECO:0000259" key="4">
    <source>
        <dbReference type="Pfam" id="PF13229"/>
    </source>
</evidence>
<dbReference type="Proteomes" id="UP000502823">
    <property type="component" value="Unassembled WGS sequence"/>
</dbReference>
<dbReference type="GO" id="GO:0007283">
    <property type="term" value="P:spermatogenesis"/>
    <property type="evidence" value="ECO:0007669"/>
    <property type="project" value="TreeGrafter"/>
</dbReference>
<name>A0A6L2PP53_COPFO</name>
<dbReference type="Pfam" id="PF23762">
    <property type="entry name" value="SHCBP_N"/>
    <property type="match status" value="1"/>
</dbReference>
<comment type="subcellular location">
    <subcellularLocation>
        <location evidence="1">Cytoplasm</location>
        <location evidence="1">Cytoskeleton</location>
        <location evidence="1">Spindle</location>
    </subcellularLocation>
</comment>
<dbReference type="Gene3D" id="2.160.20.10">
    <property type="entry name" value="Single-stranded right-handed beta-helix, Pectin lyase-like"/>
    <property type="match status" value="1"/>
</dbReference>
<dbReference type="PANTHER" id="PTHR14695">
    <property type="entry name" value="SHC SH2-DOMAIN BINDING PROTEIN 1-RELATED"/>
    <property type="match status" value="1"/>
</dbReference>
<dbReference type="InParanoid" id="A0A6L2PP53"/>
<keyword evidence="2" id="KW-0963">Cytoplasm</keyword>
<dbReference type="GO" id="GO:0007112">
    <property type="term" value="P:male meiosis cytokinesis"/>
    <property type="evidence" value="ECO:0007669"/>
    <property type="project" value="TreeGrafter"/>
</dbReference>
<dbReference type="Pfam" id="PF13229">
    <property type="entry name" value="Beta_helix"/>
    <property type="match status" value="1"/>
</dbReference>
<dbReference type="SUPFAM" id="SSF51126">
    <property type="entry name" value="Pectin lyase-like"/>
    <property type="match status" value="1"/>
</dbReference>
<evidence type="ECO:0000256" key="3">
    <source>
        <dbReference type="ARBA" id="ARBA00023212"/>
    </source>
</evidence>
<dbReference type="AlphaFoldDB" id="A0A6L2PP53"/>
<feature type="domain" description="Right handed beta helix" evidence="4">
    <location>
        <begin position="382"/>
        <end position="499"/>
    </location>
</feature>
<dbReference type="PANTHER" id="PTHR14695:SF4">
    <property type="entry name" value="PROTEIN NESSUN DORMA"/>
    <property type="match status" value="1"/>
</dbReference>
<evidence type="ECO:0000256" key="1">
    <source>
        <dbReference type="ARBA" id="ARBA00004186"/>
    </source>
</evidence>
<dbReference type="InterPro" id="IPR012334">
    <property type="entry name" value="Pectin_lyas_fold"/>
</dbReference>
<dbReference type="InterPro" id="IPR045140">
    <property type="entry name" value="SHCBP1-like"/>
</dbReference>
<evidence type="ECO:0000313" key="7">
    <source>
        <dbReference type="Proteomes" id="UP000502823"/>
    </source>
</evidence>
<dbReference type="InterPro" id="IPR039448">
    <property type="entry name" value="Beta_helix"/>
</dbReference>
<accession>A0A6L2PP53</accession>
<organism evidence="6 7">
    <name type="scientific">Coptotermes formosanus</name>
    <name type="common">Formosan subterranean termite</name>
    <dbReference type="NCBI Taxonomy" id="36987"/>
    <lineage>
        <taxon>Eukaryota</taxon>
        <taxon>Metazoa</taxon>
        <taxon>Ecdysozoa</taxon>
        <taxon>Arthropoda</taxon>
        <taxon>Hexapoda</taxon>
        <taxon>Insecta</taxon>
        <taxon>Pterygota</taxon>
        <taxon>Neoptera</taxon>
        <taxon>Polyneoptera</taxon>
        <taxon>Dictyoptera</taxon>
        <taxon>Blattodea</taxon>
        <taxon>Blattoidea</taxon>
        <taxon>Termitoidae</taxon>
        <taxon>Rhinotermitidae</taxon>
        <taxon>Coptotermes</taxon>
    </lineage>
</organism>
<keyword evidence="7" id="KW-1185">Reference proteome</keyword>
<keyword evidence="3" id="KW-0206">Cytoskeleton</keyword>
<dbReference type="GO" id="GO:0005819">
    <property type="term" value="C:spindle"/>
    <property type="evidence" value="ECO:0007669"/>
    <property type="project" value="UniProtKB-SubCell"/>
</dbReference>
<reference evidence="7" key="1">
    <citation type="submission" date="2020-01" db="EMBL/GenBank/DDBJ databases">
        <title>Draft genome sequence of the Termite Coptotermes fromosanus.</title>
        <authorList>
            <person name="Itakura S."/>
            <person name="Yosikawa Y."/>
            <person name="Umezawa K."/>
        </authorList>
    </citation>
    <scope>NUCLEOTIDE SEQUENCE [LARGE SCALE GENOMIC DNA]</scope>
</reference>